<comment type="similarity">
    <text evidence="2">Belongs to the peptidase S26 family. IMP2 subfamily.</text>
</comment>
<dbReference type="InterPro" id="IPR036286">
    <property type="entry name" value="LexA/Signal_pep-like_sf"/>
</dbReference>
<keyword evidence="9" id="KW-0496">Mitochondrion</keyword>
<gene>
    <name evidence="14" type="ORF">CYLTODRAFT_416813</name>
</gene>
<dbReference type="FunFam" id="2.10.109.10:FF:000005">
    <property type="entry name" value="Mitochondrial inner membrane protease subunit"/>
    <property type="match status" value="1"/>
</dbReference>
<evidence type="ECO:0000256" key="8">
    <source>
        <dbReference type="ARBA" id="ARBA00022989"/>
    </source>
</evidence>
<organism evidence="14 15">
    <name type="scientific">Cylindrobasidium torrendii FP15055 ss-10</name>
    <dbReference type="NCBI Taxonomy" id="1314674"/>
    <lineage>
        <taxon>Eukaryota</taxon>
        <taxon>Fungi</taxon>
        <taxon>Dikarya</taxon>
        <taxon>Basidiomycota</taxon>
        <taxon>Agaricomycotina</taxon>
        <taxon>Agaricomycetes</taxon>
        <taxon>Agaricomycetidae</taxon>
        <taxon>Agaricales</taxon>
        <taxon>Marasmiineae</taxon>
        <taxon>Physalacriaceae</taxon>
        <taxon>Cylindrobasidium</taxon>
    </lineage>
</organism>
<protein>
    <recommendedName>
        <fullName evidence="3">Mitochondrial inner membrane protease subunit 2</fullName>
    </recommendedName>
</protein>
<dbReference type="Proteomes" id="UP000054007">
    <property type="component" value="Unassembled WGS sequence"/>
</dbReference>
<dbReference type="InterPro" id="IPR019533">
    <property type="entry name" value="Peptidase_S26"/>
</dbReference>
<dbReference type="GO" id="GO:0042720">
    <property type="term" value="C:mitochondrial inner membrane peptidase complex"/>
    <property type="evidence" value="ECO:0007669"/>
    <property type="project" value="InterPro"/>
</dbReference>
<evidence type="ECO:0000256" key="2">
    <source>
        <dbReference type="ARBA" id="ARBA00007066"/>
    </source>
</evidence>
<accession>A0A0D7BTE1</accession>
<feature type="active site" evidence="11">
    <location>
        <position position="83"/>
    </location>
</feature>
<dbReference type="EMBL" id="KN880434">
    <property type="protein sequence ID" value="KIY73788.1"/>
    <property type="molecule type" value="Genomic_DNA"/>
</dbReference>
<dbReference type="GO" id="GO:0006627">
    <property type="term" value="P:protein processing involved in protein targeting to mitochondrion"/>
    <property type="evidence" value="ECO:0007669"/>
    <property type="project" value="InterPro"/>
</dbReference>
<feature type="signal peptide" evidence="12">
    <location>
        <begin position="1"/>
        <end position="19"/>
    </location>
</feature>
<keyword evidence="6" id="KW-0999">Mitochondrion inner membrane</keyword>
<evidence type="ECO:0000256" key="4">
    <source>
        <dbReference type="ARBA" id="ARBA00022670"/>
    </source>
</evidence>
<name>A0A0D7BTE1_9AGAR</name>
<evidence type="ECO:0000256" key="7">
    <source>
        <dbReference type="ARBA" id="ARBA00022801"/>
    </source>
</evidence>
<dbReference type="PANTHER" id="PTHR46041:SF2">
    <property type="entry name" value="MITOCHONDRIAL INNER MEMBRANE PROTEASE SUBUNIT 2"/>
    <property type="match status" value="1"/>
</dbReference>
<sequence length="261" mass="29162">MGRFSPFLRTLWLLPVPLAIMRFYPVNKIVGRSMQPTLNPDSNCLREDYALFDRVSVQANAEFERGDIVTVTSPVNPRRTLVKRVLAKAGDLVETMPPYPEQWVRVPDGHVWIEGDESFHSDDSRTFGPIAAGLISAKLLCIIWPLDRFGAVNPPTEDILKTIPRDSPAYREALSAMAAEKKRRSRVHPQGGSVRCLSSHSKMMTTPTVSTWLFTKGGGFIAALSYVSFNLLSDSSLTSLVVGVAEVDFVQIMQDFFQRKM</sequence>
<evidence type="ECO:0000256" key="12">
    <source>
        <dbReference type="SAM" id="SignalP"/>
    </source>
</evidence>
<dbReference type="Pfam" id="PF10502">
    <property type="entry name" value="Peptidase_S26"/>
    <property type="match status" value="2"/>
</dbReference>
<dbReference type="OrthoDB" id="308440at2759"/>
<dbReference type="SUPFAM" id="SSF51306">
    <property type="entry name" value="LexA/Signal peptidase"/>
    <property type="match status" value="1"/>
</dbReference>
<dbReference type="PRINTS" id="PR00727">
    <property type="entry name" value="LEADERPTASE"/>
</dbReference>
<dbReference type="STRING" id="1314674.A0A0D7BTE1"/>
<evidence type="ECO:0000256" key="9">
    <source>
        <dbReference type="ARBA" id="ARBA00023128"/>
    </source>
</evidence>
<feature type="active site" evidence="11">
    <location>
        <position position="33"/>
    </location>
</feature>
<dbReference type="InterPro" id="IPR000223">
    <property type="entry name" value="Pept_S26A_signal_pept_1"/>
</dbReference>
<feature type="domain" description="Peptidase S26" evidence="13">
    <location>
        <begin position="101"/>
        <end position="144"/>
    </location>
</feature>
<dbReference type="GO" id="GO:0004252">
    <property type="term" value="F:serine-type endopeptidase activity"/>
    <property type="evidence" value="ECO:0007669"/>
    <property type="project" value="InterPro"/>
</dbReference>
<keyword evidence="7" id="KW-0378">Hydrolase</keyword>
<keyword evidence="12" id="KW-0732">Signal</keyword>
<dbReference type="GO" id="GO:0006465">
    <property type="term" value="P:signal peptide processing"/>
    <property type="evidence" value="ECO:0007669"/>
    <property type="project" value="InterPro"/>
</dbReference>
<evidence type="ECO:0000256" key="5">
    <source>
        <dbReference type="ARBA" id="ARBA00022692"/>
    </source>
</evidence>
<dbReference type="CDD" id="cd06530">
    <property type="entry name" value="S26_SPase_I"/>
    <property type="match status" value="1"/>
</dbReference>
<feature type="chain" id="PRO_5002317748" description="Mitochondrial inner membrane protease subunit 2" evidence="12">
    <location>
        <begin position="20"/>
        <end position="261"/>
    </location>
</feature>
<feature type="domain" description="Peptidase S26" evidence="13">
    <location>
        <begin position="19"/>
        <end position="94"/>
    </location>
</feature>
<comment type="subcellular location">
    <subcellularLocation>
        <location evidence="1">Mitochondrion inner membrane</location>
        <topology evidence="1">Single-pass membrane protein</topology>
    </subcellularLocation>
</comment>
<keyword evidence="8" id="KW-1133">Transmembrane helix</keyword>
<evidence type="ECO:0000256" key="6">
    <source>
        <dbReference type="ARBA" id="ARBA00022792"/>
    </source>
</evidence>
<keyword evidence="15" id="KW-1185">Reference proteome</keyword>
<evidence type="ECO:0000313" key="15">
    <source>
        <dbReference type="Proteomes" id="UP000054007"/>
    </source>
</evidence>
<keyword evidence="10" id="KW-0472">Membrane</keyword>
<reference evidence="14 15" key="1">
    <citation type="journal article" date="2015" name="Fungal Genet. Biol.">
        <title>Evolution of novel wood decay mechanisms in Agaricales revealed by the genome sequences of Fistulina hepatica and Cylindrobasidium torrendii.</title>
        <authorList>
            <person name="Floudas D."/>
            <person name="Held B.W."/>
            <person name="Riley R."/>
            <person name="Nagy L.G."/>
            <person name="Koehler G."/>
            <person name="Ransdell A.S."/>
            <person name="Younus H."/>
            <person name="Chow J."/>
            <person name="Chiniquy J."/>
            <person name="Lipzen A."/>
            <person name="Tritt A."/>
            <person name="Sun H."/>
            <person name="Haridas S."/>
            <person name="LaButti K."/>
            <person name="Ohm R.A."/>
            <person name="Kues U."/>
            <person name="Blanchette R.A."/>
            <person name="Grigoriev I.V."/>
            <person name="Minto R.E."/>
            <person name="Hibbett D.S."/>
        </authorList>
    </citation>
    <scope>NUCLEOTIDE SEQUENCE [LARGE SCALE GENOMIC DNA]</scope>
    <source>
        <strain evidence="14 15">FP15055 ss-10</strain>
    </source>
</reference>
<dbReference type="InterPro" id="IPR037730">
    <property type="entry name" value="IMP2"/>
</dbReference>
<evidence type="ECO:0000256" key="10">
    <source>
        <dbReference type="ARBA" id="ARBA00023136"/>
    </source>
</evidence>
<evidence type="ECO:0000256" key="1">
    <source>
        <dbReference type="ARBA" id="ARBA00004434"/>
    </source>
</evidence>
<dbReference type="PANTHER" id="PTHR46041">
    <property type="entry name" value="MITOCHONDRIAL INNER MEMBRANE PROTEASE SUBUNIT 2"/>
    <property type="match status" value="1"/>
</dbReference>
<dbReference type="AlphaFoldDB" id="A0A0D7BTE1"/>
<dbReference type="Gene3D" id="2.10.109.10">
    <property type="entry name" value="Umud Fragment, subunit A"/>
    <property type="match status" value="1"/>
</dbReference>
<keyword evidence="4" id="KW-0645">Protease</keyword>
<evidence type="ECO:0000256" key="11">
    <source>
        <dbReference type="PIRSR" id="PIRSR600223-1"/>
    </source>
</evidence>
<keyword evidence="5" id="KW-0812">Transmembrane</keyword>
<evidence type="ECO:0000259" key="13">
    <source>
        <dbReference type="Pfam" id="PF10502"/>
    </source>
</evidence>
<evidence type="ECO:0000313" key="14">
    <source>
        <dbReference type="EMBL" id="KIY73788.1"/>
    </source>
</evidence>
<proteinExistence type="inferred from homology"/>
<evidence type="ECO:0000256" key="3">
    <source>
        <dbReference type="ARBA" id="ARBA00013650"/>
    </source>
</evidence>